<gene>
    <name evidence="3" type="ORF">IAC51_08300</name>
</gene>
<organism evidence="3 4">
    <name type="scientific">Candidatus Aphodosoma intestinipullorum</name>
    <dbReference type="NCBI Taxonomy" id="2840674"/>
    <lineage>
        <taxon>Bacteria</taxon>
        <taxon>Pseudomonadati</taxon>
        <taxon>Bacteroidota</taxon>
        <taxon>Bacteroidia</taxon>
        <taxon>Bacteroidales</taxon>
        <taxon>Candidatus Aphodosoma</taxon>
    </lineage>
</organism>
<feature type="domain" description="Ig-like" evidence="2">
    <location>
        <begin position="516"/>
        <end position="573"/>
    </location>
</feature>
<keyword evidence="1" id="KW-0732">Signal</keyword>
<feature type="signal peptide" evidence="1">
    <location>
        <begin position="1"/>
        <end position="22"/>
    </location>
</feature>
<dbReference type="Proteomes" id="UP000712007">
    <property type="component" value="Unassembled WGS sequence"/>
</dbReference>
<evidence type="ECO:0000313" key="4">
    <source>
        <dbReference type="Proteomes" id="UP000712007"/>
    </source>
</evidence>
<dbReference type="PROSITE" id="PS50835">
    <property type="entry name" value="IG_LIKE"/>
    <property type="match status" value="1"/>
</dbReference>
<dbReference type="AlphaFoldDB" id="A0A940DL81"/>
<evidence type="ECO:0000313" key="3">
    <source>
        <dbReference type="EMBL" id="MBO8440633.1"/>
    </source>
</evidence>
<name>A0A940DL81_9BACT</name>
<dbReference type="PROSITE" id="PS51257">
    <property type="entry name" value="PROKAR_LIPOPROTEIN"/>
    <property type="match status" value="1"/>
</dbReference>
<evidence type="ECO:0000256" key="1">
    <source>
        <dbReference type="SAM" id="SignalP"/>
    </source>
</evidence>
<proteinExistence type="predicted"/>
<feature type="chain" id="PRO_5037175125" evidence="1">
    <location>
        <begin position="23"/>
        <end position="1056"/>
    </location>
</feature>
<accession>A0A940DL81</accession>
<protein>
    <submittedName>
        <fullName evidence="3">T9SS type A sorting domain-containing protein</fullName>
    </submittedName>
</protein>
<dbReference type="EMBL" id="JADIMV010000140">
    <property type="protein sequence ID" value="MBO8440633.1"/>
    <property type="molecule type" value="Genomic_DNA"/>
</dbReference>
<reference evidence="3" key="1">
    <citation type="submission" date="2020-10" db="EMBL/GenBank/DDBJ databases">
        <authorList>
            <person name="Gilroy R."/>
        </authorList>
    </citation>
    <scope>NUCLEOTIDE SEQUENCE</scope>
    <source>
        <strain evidence="3">3924</strain>
    </source>
</reference>
<sequence length="1056" mass="116652">MIRKKLLLLLFVVAGCCAQVSAQTDGYACDFEDAGELDNWTWNSGRPGLTENVWVVGDAVNNGGEKSLYISADGGKSAGYVKSANTVISYRILELKAGEYELSFDWQAGGYQNFGKNDAMYVCWIPEGSADVDSKATEALPNWIEQQALEFNVLKAGKNTTSKPLYSSTWQSSYTTITTDGSRYMLVFAWNNSAVGGVNPGACVDNINIIPSSSCQRPSNVTIVPDGTDVVISWDGLADSYDVRCKSSNDAEWQEFNVTAKTLRVSGMNEGLIDVYIRSNCGDLHSGWQYSNKFVFFPGTRCIDYLQIGADNCSYGSLKDGKWNHGITDNGYADSTSRHTIHYSRMETDPRTNNGLKTVPDDEVASVRLGNWCTGSQMDRIEYKFTVDAKENAILLLKYACVLQDPDHDDANQPRFTLDVLGEDGKSVSMDGQHCASVDFIAGVTTSDDPNDKWNLITKPLDGGETDKIYWKDWTTVGINLDRFDGEELTVQVTSYDCAEGAHYGYAYFAISCDGGQITTLGCSSDPYVTYVAPEGFDYKWYRKDDTEKAEILSDSISLTRPADDMTVYVCDVIQKTNPDCYFTLEAINEPRFPLIDAKLAHRMENCQNIVKCESNDTRIVIVKDNGSDTVTTEEVCDSVVWVFGDPDNGGYRTTEWAPEYVFPDNVSGRVPVTLTAYLAACEEVETFMFDLPALDIHRDTVHEVMCDDVPFVWRGEEYSTPGLFSDTLQSTVTMCDSIKFLDLVASDSDTVRFDTTICSGDLPYVLNGKEFWSSGLCSDTLSTYMGCDSVVLVNLTVNESLVIDMTNEFNVCADAGELDIPIDIRSGMISAYDLTFENSDAASMETADEPVENSQVVIAIPDDLKPNRYKGRIVFQNLECGNDTADIIINVSYPDSLLMQRWNDVIGIRNSSYNGGYTFESYQWYKDGEPIDGQTGANLYLPDGLDFGAQYNAKVRRADDQVEAFICPIVPEEFPESGIEVVPTVSFTGGTVQISSKGAAAGTARLWTMTGMLVESIPLADSVTDFSAPDVPGTYILEIRMDDGYTRTEKLIVRE</sequence>
<evidence type="ECO:0000259" key="2">
    <source>
        <dbReference type="PROSITE" id="PS50835"/>
    </source>
</evidence>
<reference evidence="3" key="2">
    <citation type="journal article" date="2021" name="PeerJ">
        <title>Extensive microbial diversity within the chicken gut microbiome revealed by metagenomics and culture.</title>
        <authorList>
            <person name="Gilroy R."/>
            <person name="Ravi A."/>
            <person name="Getino M."/>
            <person name="Pursley I."/>
            <person name="Horton D.L."/>
            <person name="Alikhan N.F."/>
            <person name="Baker D."/>
            <person name="Gharbi K."/>
            <person name="Hall N."/>
            <person name="Watson M."/>
            <person name="Adriaenssens E.M."/>
            <person name="Foster-Nyarko E."/>
            <person name="Jarju S."/>
            <person name="Secka A."/>
            <person name="Antonio M."/>
            <person name="Oren A."/>
            <person name="Chaudhuri R.R."/>
            <person name="La Ragione R."/>
            <person name="Hildebrand F."/>
            <person name="Pallen M.J."/>
        </authorList>
    </citation>
    <scope>NUCLEOTIDE SEQUENCE</scope>
    <source>
        <strain evidence="3">3924</strain>
    </source>
</reference>
<dbReference type="InterPro" id="IPR007110">
    <property type="entry name" value="Ig-like_dom"/>
</dbReference>
<comment type="caution">
    <text evidence="3">The sequence shown here is derived from an EMBL/GenBank/DDBJ whole genome shotgun (WGS) entry which is preliminary data.</text>
</comment>